<dbReference type="EMBL" id="KN832982">
    <property type="protein sequence ID" value="KIM86456.1"/>
    <property type="molecule type" value="Genomic_DNA"/>
</dbReference>
<name>A0A0C3G715_PILCF</name>
<organism evidence="1 2">
    <name type="scientific">Piloderma croceum (strain F 1598)</name>
    <dbReference type="NCBI Taxonomy" id="765440"/>
    <lineage>
        <taxon>Eukaryota</taxon>
        <taxon>Fungi</taxon>
        <taxon>Dikarya</taxon>
        <taxon>Basidiomycota</taxon>
        <taxon>Agaricomycotina</taxon>
        <taxon>Agaricomycetes</taxon>
        <taxon>Agaricomycetidae</taxon>
        <taxon>Atheliales</taxon>
        <taxon>Atheliaceae</taxon>
        <taxon>Piloderma</taxon>
    </lineage>
</organism>
<dbReference type="AlphaFoldDB" id="A0A0C3G715"/>
<gene>
    <name evidence="1" type="ORF">PILCRDRAFT_327304</name>
</gene>
<sequence>MTYQCTRKIVLLLTNDLNCLSKVRVPKRRPEHYLNCVPLDHTAKQSALSR</sequence>
<proteinExistence type="predicted"/>
<dbReference type="Proteomes" id="UP000054166">
    <property type="component" value="Unassembled WGS sequence"/>
</dbReference>
<accession>A0A0C3G715</accession>
<reference evidence="1 2" key="1">
    <citation type="submission" date="2014-04" db="EMBL/GenBank/DDBJ databases">
        <authorList>
            <consortium name="DOE Joint Genome Institute"/>
            <person name="Kuo A."/>
            <person name="Tarkka M."/>
            <person name="Buscot F."/>
            <person name="Kohler A."/>
            <person name="Nagy L.G."/>
            <person name="Floudas D."/>
            <person name="Copeland A."/>
            <person name="Barry K.W."/>
            <person name="Cichocki N."/>
            <person name="Veneault-Fourrey C."/>
            <person name="LaButti K."/>
            <person name="Lindquist E.A."/>
            <person name="Lipzen A."/>
            <person name="Lundell T."/>
            <person name="Morin E."/>
            <person name="Murat C."/>
            <person name="Sun H."/>
            <person name="Tunlid A."/>
            <person name="Henrissat B."/>
            <person name="Grigoriev I.V."/>
            <person name="Hibbett D.S."/>
            <person name="Martin F."/>
            <person name="Nordberg H.P."/>
            <person name="Cantor M.N."/>
            <person name="Hua S.X."/>
        </authorList>
    </citation>
    <scope>NUCLEOTIDE SEQUENCE [LARGE SCALE GENOMIC DNA]</scope>
    <source>
        <strain evidence="1 2">F 1598</strain>
    </source>
</reference>
<keyword evidence="2" id="KW-1185">Reference proteome</keyword>
<evidence type="ECO:0000313" key="2">
    <source>
        <dbReference type="Proteomes" id="UP000054166"/>
    </source>
</evidence>
<dbReference type="HOGENOM" id="CLU_3125600_0_0_1"/>
<dbReference type="InParanoid" id="A0A0C3G715"/>
<evidence type="ECO:0000313" key="1">
    <source>
        <dbReference type="EMBL" id="KIM86456.1"/>
    </source>
</evidence>
<reference evidence="2" key="2">
    <citation type="submission" date="2015-01" db="EMBL/GenBank/DDBJ databases">
        <title>Evolutionary Origins and Diversification of the Mycorrhizal Mutualists.</title>
        <authorList>
            <consortium name="DOE Joint Genome Institute"/>
            <consortium name="Mycorrhizal Genomics Consortium"/>
            <person name="Kohler A."/>
            <person name="Kuo A."/>
            <person name="Nagy L.G."/>
            <person name="Floudas D."/>
            <person name="Copeland A."/>
            <person name="Barry K.W."/>
            <person name="Cichocki N."/>
            <person name="Veneault-Fourrey C."/>
            <person name="LaButti K."/>
            <person name="Lindquist E.A."/>
            <person name="Lipzen A."/>
            <person name="Lundell T."/>
            <person name="Morin E."/>
            <person name="Murat C."/>
            <person name="Riley R."/>
            <person name="Ohm R."/>
            <person name="Sun H."/>
            <person name="Tunlid A."/>
            <person name="Henrissat B."/>
            <person name="Grigoriev I.V."/>
            <person name="Hibbett D.S."/>
            <person name="Martin F."/>
        </authorList>
    </citation>
    <scope>NUCLEOTIDE SEQUENCE [LARGE SCALE GENOMIC DNA]</scope>
    <source>
        <strain evidence="2">F 1598</strain>
    </source>
</reference>
<protein>
    <submittedName>
        <fullName evidence="1">Uncharacterized protein</fullName>
    </submittedName>
</protein>